<dbReference type="InterPro" id="IPR050921">
    <property type="entry name" value="T4SS_GSP_E_ATPase"/>
</dbReference>
<protein>
    <submittedName>
        <fullName evidence="3">Twitching motility protein PilT</fullName>
    </submittedName>
</protein>
<dbReference type="EMBL" id="BMFV01000030">
    <property type="protein sequence ID" value="GGH86067.1"/>
    <property type="molecule type" value="Genomic_DNA"/>
</dbReference>
<dbReference type="InterPro" id="IPR001482">
    <property type="entry name" value="T2SS/T4SS_dom"/>
</dbReference>
<dbReference type="CDD" id="cd01131">
    <property type="entry name" value="PilT"/>
    <property type="match status" value="1"/>
</dbReference>
<evidence type="ECO:0000313" key="4">
    <source>
        <dbReference type="Proteomes" id="UP000656813"/>
    </source>
</evidence>
<evidence type="ECO:0000313" key="3">
    <source>
        <dbReference type="EMBL" id="GGH86067.1"/>
    </source>
</evidence>
<comment type="caution">
    <text evidence="3">The sequence shown here is derived from an EMBL/GenBank/DDBJ whole genome shotgun (WGS) entry which is preliminary data.</text>
</comment>
<accession>A0A8J3ENB0</accession>
<dbReference type="PANTHER" id="PTHR30486">
    <property type="entry name" value="TWITCHING MOTILITY PROTEIN PILT"/>
    <property type="match status" value="1"/>
</dbReference>
<dbReference type="GO" id="GO:0016887">
    <property type="term" value="F:ATP hydrolysis activity"/>
    <property type="evidence" value="ECO:0007669"/>
    <property type="project" value="InterPro"/>
</dbReference>
<dbReference type="Pfam" id="PF00437">
    <property type="entry name" value="T2SSE"/>
    <property type="match status" value="1"/>
</dbReference>
<dbReference type="PROSITE" id="PS00662">
    <property type="entry name" value="T2SP_E"/>
    <property type="match status" value="1"/>
</dbReference>
<keyword evidence="4" id="KW-1185">Reference proteome</keyword>
<dbReference type="InterPro" id="IPR027417">
    <property type="entry name" value="P-loop_NTPase"/>
</dbReference>
<proteinExistence type="inferred from homology"/>
<sequence length="350" mass="38782">MKATLDQWLVFAYDQGASDLHLSIGLPPTYRLYGQLVKIEGSPLTSQDTAAIIKAILTQEQFDTFTKKGEVDFAYSIENHSRYRVNAYRQRSSVSLAFRMVPPHVPTMEELRLPSILKTFCQKPQGLVLVVGPTGSGKSTTLASMIHHINLTDHKHIITLEDPIEYLHHHENSIIDQREVGFDTLTFANGLRAALRQDPDVILVGELRDLETISTAITAAETGHLVFGTLHTADAPATIDRLIDVFPPGQQAQIRIQLASELVSVISQRLFATPHHDGRRAALEIMINNPAIKNLIRNDKVYQIPSVIQTSRAQGMQTMDTAIQTLLKQGEISRQTAEPYLQGGLGNGLL</sequence>
<comment type="similarity">
    <text evidence="1">Belongs to the GSP E family.</text>
</comment>
<dbReference type="GO" id="GO:0005524">
    <property type="term" value="F:ATP binding"/>
    <property type="evidence" value="ECO:0007669"/>
    <property type="project" value="InterPro"/>
</dbReference>
<dbReference type="AlphaFoldDB" id="A0A8J3ENB0"/>
<dbReference type="SUPFAM" id="SSF52540">
    <property type="entry name" value="P-loop containing nucleoside triphosphate hydrolases"/>
    <property type="match status" value="1"/>
</dbReference>
<dbReference type="PANTHER" id="PTHR30486:SF16">
    <property type="entry name" value="TWITCHING MOTILITY PROTEIN PILT"/>
    <property type="match status" value="1"/>
</dbReference>
<dbReference type="SMART" id="SM00382">
    <property type="entry name" value="AAA"/>
    <property type="match status" value="1"/>
</dbReference>
<dbReference type="InterPro" id="IPR006321">
    <property type="entry name" value="PilT/PilU"/>
</dbReference>
<dbReference type="Proteomes" id="UP000656813">
    <property type="component" value="Unassembled WGS sequence"/>
</dbReference>
<evidence type="ECO:0000259" key="2">
    <source>
        <dbReference type="PROSITE" id="PS00662"/>
    </source>
</evidence>
<dbReference type="InterPro" id="IPR003593">
    <property type="entry name" value="AAA+_ATPase"/>
</dbReference>
<feature type="domain" description="Bacterial type II secretion system protein E" evidence="2">
    <location>
        <begin position="195"/>
        <end position="209"/>
    </location>
</feature>
<evidence type="ECO:0000256" key="1">
    <source>
        <dbReference type="ARBA" id="ARBA00006611"/>
    </source>
</evidence>
<dbReference type="RefSeq" id="WP_188498482.1">
    <property type="nucleotide sequence ID" value="NZ_BMFV01000030.1"/>
</dbReference>
<dbReference type="NCBIfam" id="TIGR01420">
    <property type="entry name" value="pilT_fam"/>
    <property type="match status" value="1"/>
</dbReference>
<name>A0A8J3ENB0_9BACL</name>
<reference evidence="3" key="1">
    <citation type="journal article" date="2014" name="Int. J. Syst. Evol. Microbiol.">
        <title>Complete genome sequence of Corynebacterium casei LMG S-19264T (=DSM 44701T), isolated from a smear-ripened cheese.</title>
        <authorList>
            <consortium name="US DOE Joint Genome Institute (JGI-PGF)"/>
            <person name="Walter F."/>
            <person name="Albersmeier A."/>
            <person name="Kalinowski J."/>
            <person name="Ruckert C."/>
        </authorList>
    </citation>
    <scope>NUCLEOTIDE SEQUENCE</scope>
    <source>
        <strain evidence="3">CGMCC 1.12777</strain>
    </source>
</reference>
<dbReference type="Gene3D" id="3.30.450.90">
    <property type="match status" value="1"/>
</dbReference>
<reference evidence="3" key="2">
    <citation type="submission" date="2020-09" db="EMBL/GenBank/DDBJ databases">
        <authorList>
            <person name="Sun Q."/>
            <person name="Zhou Y."/>
        </authorList>
    </citation>
    <scope>NUCLEOTIDE SEQUENCE</scope>
    <source>
        <strain evidence="3">CGMCC 1.12777</strain>
    </source>
</reference>
<gene>
    <name evidence="3" type="ORF">GCM10007096_32910</name>
</gene>
<organism evidence="3 4">
    <name type="scientific">Pullulanibacillus pueri</name>
    <dbReference type="NCBI Taxonomy" id="1437324"/>
    <lineage>
        <taxon>Bacteria</taxon>
        <taxon>Bacillati</taxon>
        <taxon>Bacillota</taxon>
        <taxon>Bacilli</taxon>
        <taxon>Bacillales</taxon>
        <taxon>Sporolactobacillaceae</taxon>
        <taxon>Pullulanibacillus</taxon>
    </lineage>
</organism>
<dbReference type="Gene3D" id="3.40.50.300">
    <property type="entry name" value="P-loop containing nucleotide triphosphate hydrolases"/>
    <property type="match status" value="1"/>
</dbReference>